<evidence type="ECO:0000313" key="3">
    <source>
        <dbReference type="EMBL" id="OZI80014.1"/>
    </source>
</evidence>
<evidence type="ECO:0000256" key="1">
    <source>
        <dbReference type="ARBA" id="ARBA00006817"/>
    </source>
</evidence>
<dbReference type="EMBL" id="NEVT01000003">
    <property type="protein sequence ID" value="OZI80014.1"/>
    <property type="molecule type" value="Genomic_DNA"/>
</dbReference>
<accession>A0A261W0Y7</accession>
<feature type="domain" description="Activator of Hsp90 ATPase homologue 1/2-like C-terminal" evidence="2">
    <location>
        <begin position="11"/>
        <end position="137"/>
    </location>
</feature>
<dbReference type="RefSeq" id="WP_094806448.1">
    <property type="nucleotide sequence ID" value="NZ_NEVT01000003.1"/>
</dbReference>
<proteinExistence type="inferred from homology"/>
<dbReference type="InterPro" id="IPR023393">
    <property type="entry name" value="START-like_dom_sf"/>
</dbReference>
<gene>
    <name evidence="3" type="ORF">CAL24_08925</name>
</gene>
<protein>
    <recommendedName>
        <fullName evidence="2">Activator of Hsp90 ATPase homologue 1/2-like C-terminal domain-containing protein</fullName>
    </recommendedName>
</protein>
<comment type="similarity">
    <text evidence="1">Belongs to the AHA1 family.</text>
</comment>
<dbReference type="Gene3D" id="3.30.530.20">
    <property type="match status" value="1"/>
</dbReference>
<dbReference type="AlphaFoldDB" id="A0A261W0Y7"/>
<name>A0A261W0Y7_9BORD</name>
<reference evidence="4" key="1">
    <citation type="submission" date="2017-05" db="EMBL/GenBank/DDBJ databases">
        <title>Complete and WGS of Bordetella genogroups.</title>
        <authorList>
            <person name="Spilker T."/>
            <person name="Lipuma J."/>
        </authorList>
    </citation>
    <scope>NUCLEOTIDE SEQUENCE [LARGE SCALE GENOMIC DNA]</scope>
    <source>
        <strain evidence="4">AU8256</strain>
    </source>
</reference>
<dbReference type="SUPFAM" id="SSF55961">
    <property type="entry name" value="Bet v1-like"/>
    <property type="match status" value="1"/>
</dbReference>
<evidence type="ECO:0000259" key="2">
    <source>
        <dbReference type="Pfam" id="PF08327"/>
    </source>
</evidence>
<dbReference type="CDD" id="cd07814">
    <property type="entry name" value="SRPBCC_CalC_Aha1-like"/>
    <property type="match status" value="1"/>
</dbReference>
<evidence type="ECO:0000313" key="4">
    <source>
        <dbReference type="Proteomes" id="UP000215633"/>
    </source>
</evidence>
<keyword evidence="4" id="KW-1185">Reference proteome</keyword>
<dbReference type="InterPro" id="IPR013538">
    <property type="entry name" value="ASHA1/2-like_C"/>
</dbReference>
<dbReference type="Proteomes" id="UP000215633">
    <property type="component" value="Unassembled WGS sequence"/>
</dbReference>
<sequence>MTSLTLIRRINAQPATVFEALTTPEGISHWWGPDDGPVLLAETDVRVGGRFRVRFRMLDGSEHESSGEYLRVEPPHHLEMSWRWSDDAAGPDSRVVVALRAIDSGTELTFTHDGLRDEATARSHESGWGGALDKLVRHYAA</sequence>
<dbReference type="Pfam" id="PF08327">
    <property type="entry name" value="AHSA1"/>
    <property type="match status" value="1"/>
</dbReference>
<comment type="caution">
    <text evidence="3">The sequence shown here is derived from an EMBL/GenBank/DDBJ whole genome shotgun (WGS) entry which is preliminary data.</text>
</comment>
<organism evidence="3 4">
    <name type="scientific">Bordetella genomosp. 2</name>
    <dbReference type="NCBI Taxonomy" id="1983456"/>
    <lineage>
        <taxon>Bacteria</taxon>
        <taxon>Pseudomonadati</taxon>
        <taxon>Pseudomonadota</taxon>
        <taxon>Betaproteobacteria</taxon>
        <taxon>Burkholderiales</taxon>
        <taxon>Alcaligenaceae</taxon>
        <taxon>Bordetella</taxon>
    </lineage>
</organism>